<evidence type="ECO:0000256" key="12">
    <source>
        <dbReference type="RuleBase" id="RU004161"/>
    </source>
</evidence>
<dbReference type="PIRSF" id="PIRSF001415">
    <property type="entry name" value="Porphbilin_synth"/>
    <property type="match status" value="1"/>
</dbReference>
<name>A0ABP7ACY9_9MICO</name>
<dbReference type="InterPro" id="IPR030656">
    <property type="entry name" value="ALAD_AS"/>
</dbReference>
<dbReference type="SUPFAM" id="SSF51569">
    <property type="entry name" value="Aldolase"/>
    <property type="match status" value="1"/>
</dbReference>
<evidence type="ECO:0000256" key="1">
    <source>
        <dbReference type="ARBA" id="ARBA00004694"/>
    </source>
</evidence>
<comment type="pathway">
    <text evidence="1">Porphyrin-containing compound metabolism; protoporphyrin-IX biosynthesis; coproporphyrinogen-III from 5-aminolevulinate: step 1/4.</text>
</comment>
<evidence type="ECO:0000256" key="4">
    <source>
        <dbReference type="ARBA" id="ARBA00012053"/>
    </source>
</evidence>
<protein>
    <recommendedName>
        <fullName evidence="5 11">Delta-aminolevulinic acid dehydratase</fullName>
        <ecNumber evidence="4 11">4.2.1.24</ecNumber>
    </recommendedName>
</protein>
<accession>A0ABP7ACY9</accession>
<evidence type="ECO:0000256" key="6">
    <source>
        <dbReference type="ARBA" id="ARBA00023133"/>
    </source>
</evidence>
<dbReference type="EMBL" id="BAAAYU010000001">
    <property type="protein sequence ID" value="GAA3629654.1"/>
    <property type="molecule type" value="Genomic_DNA"/>
</dbReference>
<dbReference type="PROSITE" id="PS00169">
    <property type="entry name" value="D_ALA_DEHYDRATASE"/>
    <property type="match status" value="1"/>
</dbReference>
<dbReference type="Pfam" id="PF00490">
    <property type="entry name" value="ALAD"/>
    <property type="match status" value="1"/>
</dbReference>
<dbReference type="InterPro" id="IPR013785">
    <property type="entry name" value="Aldolase_TIM"/>
</dbReference>
<dbReference type="Gene3D" id="3.20.20.70">
    <property type="entry name" value="Aldolase class I"/>
    <property type="match status" value="1"/>
</dbReference>
<keyword evidence="7 11" id="KW-0456">Lyase</keyword>
<sequence>MTEPASSGFPAVRPRRLRSSPAWRRLTAETRLDPAMLVLPLFVREGADRPVPITSMPGVVQHSLDSLRAEISRAAAAGLGGVMLFGVPETKDAVGSGATDPDGILNVATRLAVAEAGDALVVQTDLCLDEFTDHGHCGVLGAGGRVDNDASLERYRAMALAQADAGAHLLGLSGMMDGQVAAVRETLDAAGHPDVALLGYAAKYASAFYGPFREAVQSSLVGDRRTYQLDPANRREGAREVALDLAEGADIVMVKPAMSYLDVLADAAAASPVPVWAYQVSGEYAMIEAAAAHGWIDRERAVAESVTSIVRAGADAVLTYWALELAEGMRR</sequence>
<evidence type="ECO:0000256" key="5">
    <source>
        <dbReference type="ARBA" id="ARBA00020771"/>
    </source>
</evidence>
<dbReference type="RefSeq" id="WP_344736842.1">
    <property type="nucleotide sequence ID" value="NZ_BAAAYU010000001.1"/>
</dbReference>
<dbReference type="InterPro" id="IPR001731">
    <property type="entry name" value="ALAD"/>
</dbReference>
<dbReference type="SMART" id="SM01004">
    <property type="entry name" value="ALAD"/>
    <property type="match status" value="1"/>
</dbReference>
<comment type="caution">
    <text evidence="13">The sequence shown here is derived from an EMBL/GenBank/DDBJ whole genome shotgun (WGS) entry which is preliminary data.</text>
</comment>
<evidence type="ECO:0000256" key="11">
    <source>
        <dbReference type="RuleBase" id="RU000515"/>
    </source>
</evidence>
<comment type="catalytic activity">
    <reaction evidence="10 11">
        <text>2 5-aminolevulinate = porphobilinogen + 2 H2O + H(+)</text>
        <dbReference type="Rhea" id="RHEA:24064"/>
        <dbReference type="ChEBI" id="CHEBI:15377"/>
        <dbReference type="ChEBI" id="CHEBI:15378"/>
        <dbReference type="ChEBI" id="CHEBI:58126"/>
        <dbReference type="ChEBI" id="CHEBI:356416"/>
        <dbReference type="EC" id="4.2.1.24"/>
    </reaction>
</comment>
<keyword evidence="8 11" id="KW-0627">Porphyrin biosynthesis</keyword>
<evidence type="ECO:0000313" key="14">
    <source>
        <dbReference type="Proteomes" id="UP001501697"/>
    </source>
</evidence>
<dbReference type="Proteomes" id="UP001501697">
    <property type="component" value="Unassembled WGS sequence"/>
</dbReference>
<keyword evidence="14" id="KW-1185">Reference proteome</keyword>
<dbReference type="PRINTS" id="PR00144">
    <property type="entry name" value="DALDHYDRTASE"/>
</dbReference>
<evidence type="ECO:0000256" key="10">
    <source>
        <dbReference type="ARBA" id="ARBA00047651"/>
    </source>
</evidence>
<evidence type="ECO:0000256" key="3">
    <source>
        <dbReference type="ARBA" id="ARBA00011823"/>
    </source>
</evidence>
<evidence type="ECO:0000256" key="9">
    <source>
        <dbReference type="ARBA" id="ARBA00025628"/>
    </source>
</evidence>
<evidence type="ECO:0000313" key="13">
    <source>
        <dbReference type="EMBL" id="GAA3629654.1"/>
    </source>
</evidence>
<dbReference type="EC" id="4.2.1.24" evidence="4 11"/>
<evidence type="ECO:0000256" key="2">
    <source>
        <dbReference type="ARBA" id="ARBA00008055"/>
    </source>
</evidence>
<dbReference type="PANTHER" id="PTHR11458:SF0">
    <property type="entry name" value="DELTA-AMINOLEVULINIC ACID DEHYDRATASE"/>
    <property type="match status" value="1"/>
</dbReference>
<proteinExistence type="inferred from homology"/>
<comment type="function">
    <text evidence="9">Catalyzes an early step in the biosynthesis of tetrapyrroles. Binds two molecules of 5-aminolevulinate per subunit, each at a distinct site, and catalyzes their condensation to form porphobilinogen.</text>
</comment>
<comment type="subunit">
    <text evidence="3 11">Homooctamer.</text>
</comment>
<dbReference type="CDD" id="cd00384">
    <property type="entry name" value="ALAD_PBGS"/>
    <property type="match status" value="1"/>
</dbReference>
<evidence type="ECO:0000256" key="8">
    <source>
        <dbReference type="ARBA" id="ARBA00023244"/>
    </source>
</evidence>
<comment type="similarity">
    <text evidence="2 12">Belongs to the ALAD family.</text>
</comment>
<gene>
    <name evidence="13" type="primary">hemB</name>
    <name evidence="13" type="ORF">GCM10022200_10440</name>
</gene>
<dbReference type="NCBIfam" id="NF006762">
    <property type="entry name" value="PRK09283.1"/>
    <property type="match status" value="1"/>
</dbReference>
<dbReference type="PANTHER" id="PTHR11458">
    <property type="entry name" value="DELTA-AMINOLEVULINIC ACID DEHYDRATASE"/>
    <property type="match status" value="1"/>
</dbReference>
<organism evidence="13 14">
    <name type="scientific">Microbacterium awajiense</name>
    <dbReference type="NCBI Taxonomy" id="415214"/>
    <lineage>
        <taxon>Bacteria</taxon>
        <taxon>Bacillati</taxon>
        <taxon>Actinomycetota</taxon>
        <taxon>Actinomycetes</taxon>
        <taxon>Micrococcales</taxon>
        <taxon>Microbacteriaceae</taxon>
        <taxon>Microbacterium</taxon>
    </lineage>
</organism>
<keyword evidence="6" id="KW-0350">Heme biosynthesis</keyword>
<reference evidence="14" key="1">
    <citation type="journal article" date="2019" name="Int. J. Syst. Evol. Microbiol.">
        <title>The Global Catalogue of Microorganisms (GCM) 10K type strain sequencing project: providing services to taxonomists for standard genome sequencing and annotation.</title>
        <authorList>
            <consortium name="The Broad Institute Genomics Platform"/>
            <consortium name="The Broad Institute Genome Sequencing Center for Infectious Disease"/>
            <person name="Wu L."/>
            <person name="Ma J."/>
        </authorList>
    </citation>
    <scope>NUCLEOTIDE SEQUENCE [LARGE SCALE GENOMIC DNA]</scope>
    <source>
        <strain evidence="14">JCM 16544</strain>
    </source>
</reference>
<evidence type="ECO:0000256" key="7">
    <source>
        <dbReference type="ARBA" id="ARBA00023239"/>
    </source>
</evidence>